<dbReference type="AlphaFoldDB" id="A0A3M6TUP8"/>
<proteinExistence type="predicted"/>
<keyword evidence="2" id="KW-1185">Reference proteome</keyword>
<evidence type="ECO:0000313" key="2">
    <source>
        <dbReference type="Proteomes" id="UP000275408"/>
    </source>
</evidence>
<protein>
    <submittedName>
        <fullName evidence="1">Uncharacterized protein</fullName>
    </submittedName>
</protein>
<dbReference type="Proteomes" id="UP000275408">
    <property type="component" value="Unassembled WGS sequence"/>
</dbReference>
<name>A0A3M6TUP8_POCDA</name>
<dbReference type="Gene3D" id="3.90.70.120">
    <property type="match status" value="1"/>
</dbReference>
<organism evidence="1 2">
    <name type="scientific">Pocillopora damicornis</name>
    <name type="common">Cauliflower coral</name>
    <name type="synonym">Millepora damicornis</name>
    <dbReference type="NCBI Taxonomy" id="46731"/>
    <lineage>
        <taxon>Eukaryota</taxon>
        <taxon>Metazoa</taxon>
        <taxon>Cnidaria</taxon>
        <taxon>Anthozoa</taxon>
        <taxon>Hexacorallia</taxon>
        <taxon>Scleractinia</taxon>
        <taxon>Astrocoeniina</taxon>
        <taxon>Pocilloporidae</taxon>
        <taxon>Pocillopora</taxon>
    </lineage>
</organism>
<accession>A0A3M6TUP8</accession>
<sequence>MMHIGSQLYSSLSQLSRQSFLLQADLTSMPIVLGEDYQLEYSESDTGNVHGGPTIEGYQYCMGLKRAFESHISERYKSFILTVGCIAVGISYCADNGHFKVFDSHARDFHRPCCISISSTDNLVHYFQSLYGATDLYELKGLQITKYDMAISNNVREVLKRSSGQHKCYKDHCFAVVLYSLCYLIILPCSYWNSNTLDAIIENQDLSLTMQCTEDISRDLDFENHTGKTGFLMWISSYCVACIYQQNIKVKQLFSLLTYEDSPVIHLQ</sequence>
<reference evidence="1 2" key="1">
    <citation type="journal article" date="2018" name="Sci. Rep.">
        <title>Comparative analysis of the Pocillopora damicornis genome highlights role of immune system in coral evolution.</title>
        <authorList>
            <person name="Cunning R."/>
            <person name="Bay R.A."/>
            <person name="Gillette P."/>
            <person name="Baker A.C."/>
            <person name="Traylor-Knowles N."/>
        </authorList>
    </citation>
    <scope>NUCLEOTIDE SEQUENCE [LARGE SCALE GENOMIC DNA]</scope>
    <source>
        <strain evidence="1">RSMAS</strain>
        <tissue evidence="1">Whole animal</tissue>
    </source>
</reference>
<dbReference type="EMBL" id="RCHS01002879">
    <property type="protein sequence ID" value="RMX45137.1"/>
    <property type="molecule type" value="Genomic_DNA"/>
</dbReference>
<evidence type="ECO:0000313" key="1">
    <source>
        <dbReference type="EMBL" id="RMX45137.1"/>
    </source>
</evidence>
<gene>
    <name evidence="1" type="ORF">pdam_00016506</name>
</gene>
<comment type="caution">
    <text evidence="1">The sequence shown here is derived from an EMBL/GenBank/DDBJ whole genome shotgun (WGS) entry which is preliminary data.</text>
</comment>